<keyword evidence="2" id="KW-0732">Signal</keyword>
<dbReference type="Proteomes" id="UP000669060">
    <property type="component" value="Unassembled WGS sequence"/>
</dbReference>
<name>A0ABS3TJD0_9PSED</name>
<keyword evidence="4" id="KW-1185">Reference proteome</keyword>
<evidence type="ECO:0000313" key="4">
    <source>
        <dbReference type="Proteomes" id="UP000669060"/>
    </source>
</evidence>
<evidence type="ECO:0000313" key="3">
    <source>
        <dbReference type="EMBL" id="MBO3273757.1"/>
    </source>
</evidence>
<evidence type="ECO:0008006" key="5">
    <source>
        <dbReference type="Google" id="ProtNLM"/>
    </source>
</evidence>
<accession>A0ABS3TJD0</accession>
<comment type="caution">
    <text evidence="3">The sequence shown here is derived from an EMBL/GenBank/DDBJ whole genome shotgun (WGS) entry which is preliminary data.</text>
</comment>
<feature type="chain" id="PRO_5045088524" description="Fap" evidence="2">
    <location>
        <begin position="28"/>
        <end position="153"/>
    </location>
</feature>
<dbReference type="RefSeq" id="WP_208311586.1">
    <property type="nucleotide sequence ID" value="NZ_JAELYA010000001.1"/>
</dbReference>
<evidence type="ECO:0000256" key="2">
    <source>
        <dbReference type="SAM" id="SignalP"/>
    </source>
</evidence>
<proteinExistence type="predicted"/>
<feature type="signal peptide" evidence="2">
    <location>
        <begin position="1"/>
        <end position="27"/>
    </location>
</feature>
<dbReference type="EMBL" id="JAELYA010000001">
    <property type="protein sequence ID" value="MBO3273757.1"/>
    <property type="molecule type" value="Genomic_DNA"/>
</dbReference>
<sequence length="153" mass="15448">MLRFVRVTAASLTCFALLGAAALPASAEDGNIIIKRDVQPRVAVRAPLAPDPNPTQVNANVAPQVNRMLTTSGVNELGDEEFASVTSGSAMQAATTPGGNLDSLTSQVSNSTTTANLGGNSMSGGGMGNRIANTVNDSVQRGLAPLQAIGGGR</sequence>
<protein>
    <recommendedName>
        <fullName evidence="5">Fap</fullName>
    </recommendedName>
</protein>
<organism evidence="3 4">
    <name type="scientific">Pseudomonas schmalbachii</name>
    <dbReference type="NCBI Taxonomy" id="2816993"/>
    <lineage>
        <taxon>Bacteria</taxon>
        <taxon>Pseudomonadati</taxon>
        <taxon>Pseudomonadota</taxon>
        <taxon>Gammaproteobacteria</taxon>
        <taxon>Pseudomonadales</taxon>
        <taxon>Pseudomonadaceae</taxon>
        <taxon>Pseudomonas</taxon>
    </lineage>
</organism>
<feature type="region of interest" description="Disordered" evidence="1">
    <location>
        <begin position="109"/>
        <end position="136"/>
    </location>
</feature>
<gene>
    <name evidence="3" type="ORF">JFY56_00790</name>
</gene>
<evidence type="ECO:0000256" key="1">
    <source>
        <dbReference type="SAM" id="MobiDB-lite"/>
    </source>
</evidence>
<reference evidence="3 4" key="1">
    <citation type="submission" date="2020-12" db="EMBL/GenBank/DDBJ databases">
        <title>Pseudomonas schmalbachii sp. nov. isolated from millipede gut.</title>
        <authorList>
            <person name="Shelomi M."/>
        </authorList>
    </citation>
    <scope>NUCLEOTIDE SEQUENCE [LARGE SCALE GENOMIC DNA]</scope>
    <source>
        <strain evidence="3 4">Milli4</strain>
    </source>
</reference>